<dbReference type="EMBL" id="FOUA01000005">
    <property type="protein sequence ID" value="SFM16126.1"/>
    <property type="molecule type" value="Genomic_DNA"/>
</dbReference>
<reference evidence="5 8" key="2">
    <citation type="submission" date="2019-04" db="EMBL/GenBank/DDBJ databases">
        <title>Crypto-aerobic microbial life in anoxic (sulfidic) marine sediments.</title>
        <authorList>
            <person name="Bhattacharya S."/>
            <person name="Roy C."/>
            <person name="Mondal N."/>
            <person name="Sarkar J."/>
            <person name="Mandal S."/>
            <person name="Rameez M.J."/>
            <person name="Ghosh W."/>
        </authorList>
    </citation>
    <scope>NUCLEOTIDE SEQUENCE [LARGE SCALE GENOMIC DNA]</scope>
    <source>
        <strain evidence="5 8">SBBB</strain>
    </source>
</reference>
<dbReference type="EMBL" id="FOGN01000005">
    <property type="protein sequence ID" value="SES19840.1"/>
    <property type="molecule type" value="Genomic_DNA"/>
</dbReference>
<keyword evidence="6" id="KW-1185">Reference proteome</keyword>
<dbReference type="STRING" id="653930.SAMN05216589_2667"/>
<evidence type="ECO:0000313" key="6">
    <source>
        <dbReference type="Proteomes" id="UP000186599"/>
    </source>
</evidence>
<dbReference type="AlphaFoldDB" id="A0A1H9VDH0"/>
<evidence type="ECO:0000313" key="3">
    <source>
        <dbReference type="EMBL" id="SES19840.1"/>
    </source>
</evidence>
<feature type="domain" description="DUF2059" evidence="2">
    <location>
        <begin position="88"/>
        <end position="144"/>
    </location>
</feature>
<feature type="signal peptide" evidence="1">
    <location>
        <begin position="1"/>
        <end position="20"/>
    </location>
</feature>
<accession>A0A1H9VDH0</accession>
<dbReference type="Pfam" id="PF09832">
    <property type="entry name" value="DUF2059"/>
    <property type="match status" value="1"/>
</dbReference>
<evidence type="ECO:0000313" key="7">
    <source>
        <dbReference type="Proteomes" id="UP000186904"/>
    </source>
</evidence>
<dbReference type="Proteomes" id="UP000186599">
    <property type="component" value="Unassembled WGS sequence"/>
</dbReference>
<dbReference type="Proteomes" id="UP000305198">
    <property type="component" value="Unassembled WGS sequence"/>
</dbReference>
<feature type="chain" id="PRO_5010473035" evidence="1">
    <location>
        <begin position="21"/>
        <end position="168"/>
    </location>
</feature>
<dbReference type="Proteomes" id="UP000186904">
    <property type="component" value="Unassembled WGS sequence"/>
</dbReference>
<reference evidence="6 7" key="1">
    <citation type="submission" date="2016-10" db="EMBL/GenBank/DDBJ databases">
        <authorList>
            <person name="de Groot N.N."/>
        </authorList>
    </citation>
    <scope>NUCLEOTIDE SEQUENCE [LARGE SCALE GENOMIC DNA]</scope>
    <source>
        <strain evidence="4 6">CGMCC 1.9095</strain>
        <strain evidence="3 7">DSM 22558</strain>
    </source>
</reference>
<name>A0A1H9VDH0_9GAMM</name>
<dbReference type="RefSeq" id="WP_063608004.1">
    <property type="nucleotide sequence ID" value="NZ_FOGN01000005.1"/>
</dbReference>
<evidence type="ECO:0000259" key="2">
    <source>
        <dbReference type="Pfam" id="PF09832"/>
    </source>
</evidence>
<proteinExistence type="predicted"/>
<evidence type="ECO:0000313" key="4">
    <source>
        <dbReference type="EMBL" id="SFM16126.1"/>
    </source>
</evidence>
<evidence type="ECO:0000256" key="1">
    <source>
        <dbReference type="SAM" id="SignalP"/>
    </source>
</evidence>
<evidence type="ECO:0000313" key="8">
    <source>
        <dbReference type="Proteomes" id="UP000305198"/>
    </source>
</evidence>
<gene>
    <name evidence="5" type="ORF">FA869_08905</name>
    <name evidence="4" type="ORF">SAMN04487855_2553</name>
    <name evidence="3" type="ORF">SAMN05216589_2667</name>
</gene>
<evidence type="ECO:0000313" key="5">
    <source>
        <dbReference type="EMBL" id="TKA92488.1"/>
    </source>
</evidence>
<organism evidence="3 7">
    <name type="scientific">Halopseudomonas bauzanensis</name>
    <dbReference type="NCBI Taxonomy" id="653930"/>
    <lineage>
        <taxon>Bacteria</taxon>
        <taxon>Pseudomonadati</taxon>
        <taxon>Pseudomonadota</taxon>
        <taxon>Gammaproteobacteria</taxon>
        <taxon>Pseudomonadales</taxon>
        <taxon>Pseudomonadaceae</taxon>
        <taxon>Halopseudomonas</taxon>
    </lineage>
</organism>
<sequence length="168" mass="19226">MRLLPSLMVCCLFLGQLAQADEASHRSSAERFLKLANAEDMTAPVYTQVEQLLTARFTQMGGSMQYESVLRDYQRQARDILNAQLSWDAIRDDLIDLYLPVFSEEEFEQLAAFYRSPAGSKLMEHLPELTRDSMAITRERLEQHISPQLEQLVQAMEAEVEGRQAGLR</sequence>
<keyword evidence="1" id="KW-0732">Signal</keyword>
<dbReference type="EMBL" id="SWAV01000002">
    <property type="protein sequence ID" value="TKA92488.1"/>
    <property type="molecule type" value="Genomic_DNA"/>
</dbReference>
<protein>
    <submittedName>
        <fullName evidence="5">DUF2059 domain-containing protein</fullName>
    </submittedName>
</protein>
<dbReference type="InterPro" id="IPR018637">
    <property type="entry name" value="DUF2059"/>
</dbReference>